<dbReference type="InterPro" id="IPR005039">
    <property type="entry name" value="Ant_C"/>
</dbReference>
<comment type="caution">
    <text evidence="2">The sequence shown here is derived from an EMBL/GenBank/DDBJ whole genome shotgun (WGS) entry which is preliminary data.</text>
</comment>
<keyword evidence="3" id="KW-1185">Reference proteome</keyword>
<proteinExistence type="predicted"/>
<dbReference type="InterPro" id="IPR003497">
    <property type="entry name" value="BRO_N_domain"/>
</dbReference>
<dbReference type="SMART" id="SM01040">
    <property type="entry name" value="Bro-N"/>
    <property type="match status" value="1"/>
</dbReference>
<dbReference type="OrthoDB" id="9812611at2"/>
<evidence type="ECO:0000259" key="1">
    <source>
        <dbReference type="PROSITE" id="PS51750"/>
    </source>
</evidence>
<protein>
    <recommendedName>
        <fullName evidence="1">Bro-N domain-containing protein</fullName>
    </recommendedName>
</protein>
<dbReference type="PROSITE" id="PS51750">
    <property type="entry name" value="BRO_N"/>
    <property type="match status" value="1"/>
</dbReference>
<feature type="domain" description="Bro-N" evidence="1">
    <location>
        <begin position="1"/>
        <end position="105"/>
    </location>
</feature>
<gene>
    <name evidence="2" type="ORF">GJ688_13655</name>
</gene>
<dbReference type="PANTHER" id="PTHR36180">
    <property type="entry name" value="DNA-BINDING PROTEIN-RELATED-RELATED"/>
    <property type="match status" value="1"/>
</dbReference>
<reference evidence="2 3" key="1">
    <citation type="submission" date="2019-11" db="EMBL/GenBank/DDBJ databases">
        <title>Whole-genome sequence of a the green, strictly anaerobic photosynthetic bacterium Heliobacillus mobilis DSM 6151.</title>
        <authorList>
            <person name="Kyndt J.A."/>
            <person name="Meyer T.E."/>
        </authorList>
    </citation>
    <scope>NUCLEOTIDE SEQUENCE [LARGE SCALE GENOMIC DNA]</scope>
    <source>
        <strain evidence="2 3">DSM 6151</strain>
    </source>
</reference>
<evidence type="ECO:0000313" key="2">
    <source>
        <dbReference type="EMBL" id="MTV50018.1"/>
    </source>
</evidence>
<dbReference type="RefSeq" id="WP_155477110.1">
    <property type="nucleotide sequence ID" value="NZ_WNKU01000018.1"/>
</dbReference>
<evidence type="ECO:0000313" key="3">
    <source>
        <dbReference type="Proteomes" id="UP000430670"/>
    </source>
</evidence>
<accession>A0A6I3SM15</accession>
<dbReference type="Pfam" id="PF02498">
    <property type="entry name" value="Bro-N"/>
    <property type="match status" value="1"/>
</dbReference>
<dbReference type="GO" id="GO:0003677">
    <property type="term" value="F:DNA binding"/>
    <property type="evidence" value="ECO:0007669"/>
    <property type="project" value="InterPro"/>
</dbReference>
<dbReference type="PANTHER" id="PTHR36180:SF2">
    <property type="entry name" value="BRO FAMILY PROTEIN"/>
    <property type="match status" value="1"/>
</dbReference>
<dbReference type="Pfam" id="PF03374">
    <property type="entry name" value="ANT"/>
    <property type="match status" value="1"/>
</dbReference>
<organism evidence="2 3">
    <name type="scientific">Heliobacterium mobile</name>
    <name type="common">Heliobacillus mobilis</name>
    <dbReference type="NCBI Taxonomy" id="28064"/>
    <lineage>
        <taxon>Bacteria</taxon>
        <taxon>Bacillati</taxon>
        <taxon>Bacillota</taxon>
        <taxon>Clostridia</taxon>
        <taxon>Eubacteriales</taxon>
        <taxon>Heliobacteriaceae</taxon>
        <taxon>Heliobacterium</taxon>
    </lineage>
</organism>
<name>A0A6I3SM15_HELMO</name>
<sequence>MMNMQKVFNYEGAQVRTVMIDGEPWFVAKDVCNVLEHSDTSKAVSRLDNDEKGTNIVRTPGGEQEMVIINEPGLYSLVLTSRKPEAKAFKRWVTHEVLPSIRQTGAYSIFYDLIPKTLPEALHKYAEALEENGRLTEKINTLTDQIETDAPKVEAFNNFIESHAWQTIAEVAKSLNYGRNRIYQILREEGILIKSGMDRNLPLQKYIERGYFSVKEYTFWKNGQWMTKSRTLVSPTGIEFIRNVLKHRKLAS</sequence>
<dbReference type="EMBL" id="WNKU01000018">
    <property type="protein sequence ID" value="MTV50018.1"/>
    <property type="molecule type" value="Genomic_DNA"/>
</dbReference>
<dbReference type="Proteomes" id="UP000430670">
    <property type="component" value="Unassembled WGS sequence"/>
</dbReference>
<dbReference type="AlphaFoldDB" id="A0A6I3SM15"/>